<reference evidence="6" key="1">
    <citation type="journal article" date="2019" name="Microbiol. Resour. Announc.">
        <title>Complete Genome Sequence of Rubrobacter xylanophilus Strain AA3-22, Isolated from Arima Onsen in Japan.</title>
        <authorList>
            <person name="Tomariguchi N."/>
            <person name="Miyazaki K."/>
        </authorList>
    </citation>
    <scope>NUCLEOTIDE SEQUENCE [LARGE SCALE GENOMIC DNA]</scope>
    <source>
        <strain evidence="6">AA3-22</strain>
    </source>
</reference>
<dbReference type="InterPro" id="IPR016166">
    <property type="entry name" value="FAD-bd_PCMH"/>
</dbReference>
<comment type="cofactor">
    <cofactor evidence="1">
        <name>FAD</name>
        <dbReference type="ChEBI" id="CHEBI:57692"/>
    </cofactor>
</comment>
<gene>
    <name evidence="6" type="ORF">RxyAA322_19770</name>
</gene>
<dbReference type="Pfam" id="PF02913">
    <property type="entry name" value="FAD-oxidase_C"/>
    <property type="match status" value="1"/>
</dbReference>
<dbReference type="SUPFAM" id="SSF56176">
    <property type="entry name" value="FAD-binding/transporter-associated domain-like"/>
    <property type="match status" value="1"/>
</dbReference>
<dbReference type="GO" id="GO:0016491">
    <property type="term" value="F:oxidoreductase activity"/>
    <property type="evidence" value="ECO:0007669"/>
    <property type="project" value="UniProtKB-KW"/>
</dbReference>
<dbReference type="PROSITE" id="PS51387">
    <property type="entry name" value="FAD_PCMH"/>
    <property type="match status" value="1"/>
</dbReference>
<evidence type="ECO:0000259" key="5">
    <source>
        <dbReference type="PROSITE" id="PS51387"/>
    </source>
</evidence>
<protein>
    <submittedName>
        <fullName evidence="6">FAD-linked oxidase</fullName>
    </submittedName>
</protein>
<dbReference type="InterPro" id="IPR006094">
    <property type="entry name" value="Oxid_FAD_bind_N"/>
</dbReference>
<dbReference type="GO" id="GO:0071949">
    <property type="term" value="F:FAD binding"/>
    <property type="evidence" value="ECO:0007669"/>
    <property type="project" value="InterPro"/>
</dbReference>
<name>A0A510HN87_9ACTN</name>
<accession>A0A510HN87</accession>
<keyword evidence="7" id="KW-1185">Reference proteome</keyword>
<evidence type="ECO:0000256" key="3">
    <source>
        <dbReference type="ARBA" id="ARBA00022827"/>
    </source>
</evidence>
<keyword evidence="3" id="KW-0274">FAD</keyword>
<sequence length="415" mass="43555">MPAKELEGIVGAEHVREAAPEDAVDGVQPSLVVEPGSVEEVGAVMRVAHREGLAVIVRGSGTKLGWGNPPAAADLILGTTRLDKVLEHAAGDLVLRVQAGVRLEELQKRLAGAGQMLAIDPPHPGATVGGIVAANASGPRRYKYGTIRDLIIGIKVVLADGTVARAGGKVVKNVAGYDLSKLFTGSLGTLGVIVEANFRLHPIPKAARTVAVELESPRAAREAAQAIMHSQVEATAVELHWSEEERLLSVLVESIPEGVEAKREAAAFLLRPFGEVRELSDEEAGALEPVLQGDGGEVPVKISAPPAELEDVLEELFGAAGRRGVGVRVRGHAATGVTYAGLRGGEEEIAALVEELREIRVRRGGSVVLLGGSPELKRRVDAWGPGGDYLGLARRVKEKFDPRGILGPGRFIGGI</sequence>
<dbReference type="Proteomes" id="UP000318065">
    <property type="component" value="Chromosome"/>
</dbReference>
<dbReference type="Gene3D" id="3.30.465.10">
    <property type="match status" value="1"/>
</dbReference>
<dbReference type="PANTHER" id="PTHR11748">
    <property type="entry name" value="D-LACTATE DEHYDROGENASE"/>
    <property type="match status" value="1"/>
</dbReference>
<dbReference type="AlphaFoldDB" id="A0A510HN87"/>
<dbReference type="Pfam" id="PF01565">
    <property type="entry name" value="FAD_binding_4"/>
    <property type="match status" value="1"/>
</dbReference>
<dbReference type="InterPro" id="IPR036318">
    <property type="entry name" value="FAD-bd_PCMH-like_sf"/>
</dbReference>
<dbReference type="PANTHER" id="PTHR11748:SF103">
    <property type="entry name" value="GLYCOLATE OXIDASE SUBUNIT GLCE"/>
    <property type="match status" value="1"/>
</dbReference>
<proteinExistence type="predicted"/>
<evidence type="ECO:0000313" key="6">
    <source>
        <dbReference type="EMBL" id="BBL80123.1"/>
    </source>
</evidence>
<feature type="domain" description="FAD-binding PCMH-type" evidence="5">
    <location>
        <begin position="25"/>
        <end position="203"/>
    </location>
</feature>
<evidence type="ECO:0000256" key="2">
    <source>
        <dbReference type="ARBA" id="ARBA00022630"/>
    </source>
</evidence>
<dbReference type="InterPro" id="IPR004113">
    <property type="entry name" value="FAD-bd_oxidored_4_C"/>
</dbReference>
<evidence type="ECO:0000313" key="7">
    <source>
        <dbReference type="Proteomes" id="UP000318065"/>
    </source>
</evidence>
<keyword evidence="2" id="KW-0285">Flavoprotein</keyword>
<dbReference type="SUPFAM" id="SSF55103">
    <property type="entry name" value="FAD-linked oxidases, C-terminal domain"/>
    <property type="match status" value="1"/>
</dbReference>
<evidence type="ECO:0000256" key="1">
    <source>
        <dbReference type="ARBA" id="ARBA00001974"/>
    </source>
</evidence>
<dbReference type="EMBL" id="AP019791">
    <property type="protein sequence ID" value="BBL80123.1"/>
    <property type="molecule type" value="Genomic_DNA"/>
</dbReference>
<dbReference type="InterPro" id="IPR016164">
    <property type="entry name" value="FAD-linked_Oxase-like_C"/>
</dbReference>
<dbReference type="InterPro" id="IPR016169">
    <property type="entry name" value="FAD-bd_PCMH_sub2"/>
</dbReference>
<organism evidence="6 7">
    <name type="scientific">Rubrobacter xylanophilus</name>
    <dbReference type="NCBI Taxonomy" id="49319"/>
    <lineage>
        <taxon>Bacteria</taxon>
        <taxon>Bacillati</taxon>
        <taxon>Actinomycetota</taxon>
        <taxon>Rubrobacteria</taxon>
        <taxon>Rubrobacterales</taxon>
        <taxon>Rubrobacteraceae</taxon>
        <taxon>Rubrobacter</taxon>
    </lineage>
</organism>
<keyword evidence="4" id="KW-0560">Oxidoreductase</keyword>
<evidence type="ECO:0000256" key="4">
    <source>
        <dbReference type="ARBA" id="ARBA00023002"/>
    </source>
</evidence>